<accession>A0ABC8U035</accession>
<evidence type="ECO:0000256" key="1">
    <source>
        <dbReference type="SAM" id="MobiDB-lite"/>
    </source>
</evidence>
<keyword evidence="2" id="KW-0732">Signal</keyword>
<dbReference type="EMBL" id="CAUOFW020006547">
    <property type="protein sequence ID" value="CAK9175131.1"/>
    <property type="molecule type" value="Genomic_DNA"/>
</dbReference>
<reference evidence="3 4" key="1">
    <citation type="submission" date="2024-02" db="EMBL/GenBank/DDBJ databases">
        <authorList>
            <person name="Vignale AGUSTIN F."/>
            <person name="Sosa J E."/>
            <person name="Modenutti C."/>
        </authorList>
    </citation>
    <scope>NUCLEOTIDE SEQUENCE [LARGE SCALE GENOMIC DNA]</scope>
</reference>
<dbReference type="AlphaFoldDB" id="A0ABC8U035"/>
<feature type="signal peptide" evidence="2">
    <location>
        <begin position="1"/>
        <end position="21"/>
    </location>
</feature>
<evidence type="ECO:0000313" key="3">
    <source>
        <dbReference type="EMBL" id="CAK9175131.1"/>
    </source>
</evidence>
<keyword evidence="4" id="KW-1185">Reference proteome</keyword>
<evidence type="ECO:0000313" key="4">
    <source>
        <dbReference type="Proteomes" id="UP001642360"/>
    </source>
</evidence>
<feature type="compositionally biased region" description="Basic and acidic residues" evidence="1">
    <location>
        <begin position="60"/>
        <end position="72"/>
    </location>
</feature>
<dbReference type="Proteomes" id="UP001642360">
    <property type="component" value="Unassembled WGS sequence"/>
</dbReference>
<evidence type="ECO:0008006" key="5">
    <source>
        <dbReference type="Google" id="ProtNLM"/>
    </source>
</evidence>
<sequence>MFRRWVLSSCCVMLSLSLSLSLSRLHTKNGRLGFRLRSTERVRKGQRSACQEVPQTRSQRIHEGSVPHSDRIRGDGIRRVLRQADLHPYQQHHRRIFLKVAEYEKWARKGGVSSR</sequence>
<feature type="region of interest" description="Disordered" evidence="1">
    <location>
        <begin position="45"/>
        <end position="72"/>
    </location>
</feature>
<name>A0ABC8U035_9AQUA</name>
<proteinExistence type="predicted"/>
<gene>
    <name evidence="3" type="ORF">ILEXP_LOCUS44930</name>
</gene>
<comment type="caution">
    <text evidence="3">The sequence shown here is derived from an EMBL/GenBank/DDBJ whole genome shotgun (WGS) entry which is preliminary data.</text>
</comment>
<organism evidence="3 4">
    <name type="scientific">Ilex paraguariensis</name>
    <name type="common">yerba mate</name>
    <dbReference type="NCBI Taxonomy" id="185542"/>
    <lineage>
        <taxon>Eukaryota</taxon>
        <taxon>Viridiplantae</taxon>
        <taxon>Streptophyta</taxon>
        <taxon>Embryophyta</taxon>
        <taxon>Tracheophyta</taxon>
        <taxon>Spermatophyta</taxon>
        <taxon>Magnoliopsida</taxon>
        <taxon>eudicotyledons</taxon>
        <taxon>Gunneridae</taxon>
        <taxon>Pentapetalae</taxon>
        <taxon>asterids</taxon>
        <taxon>campanulids</taxon>
        <taxon>Aquifoliales</taxon>
        <taxon>Aquifoliaceae</taxon>
        <taxon>Ilex</taxon>
    </lineage>
</organism>
<evidence type="ECO:0000256" key="2">
    <source>
        <dbReference type="SAM" id="SignalP"/>
    </source>
</evidence>
<feature type="chain" id="PRO_5044766621" description="Secreted protein" evidence="2">
    <location>
        <begin position="22"/>
        <end position="115"/>
    </location>
</feature>
<protein>
    <recommendedName>
        <fullName evidence="5">Secreted protein</fullName>
    </recommendedName>
</protein>